<gene>
    <name evidence="1" type="ORF">E5329_26970</name>
</gene>
<reference evidence="1" key="1">
    <citation type="submission" date="2019-04" db="EMBL/GenBank/DDBJ databases">
        <title>Microbes associate with the intestines of laboratory mice.</title>
        <authorList>
            <person name="Navarre W."/>
            <person name="Wong E."/>
            <person name="Huang K."/>
            <person name="Tropini C."/>
            <person name="Ng K."/>
            <person name="Yu B."/>
        </authorList>
    </citation>
    <scope>NUCLEOTIDE SEQUENCE</scope>
    <source>
        <strain evidence="1">NM01_1-7b</strain>
    </source>
</reference>
<name>A0AC61RMW2_9FIRM</name>
<evidence type="ECO:0000313" key="1">
    <source>
        <dbReference type="EMBL" id="TGY87130.1"/>
    </source>
</evidence>
<dbReference type="Proteomes" id="UP000304953">
    <property type="component" value="Unassembled WGS sequence"/>
</dbReference>
<protein>
    <submittedName>
        <fullName evidence="1">Circular bacteriocin, circularin A/uberolysin family</fullName>
    </submittedName>
</protein>
<evidence type="ECO:0000313" key="2">
    <source>
        <dbReference type="Proteomes" id="UP000304953"/>
    </source>
</evidence>
<keyword evidence="2" id="KW-1185">Reference proteome</keyword>
<organism evidence="1 2">
    <name type="scientific">Petralouisia muris</name>
    <dbReference type="NCBI Taxonomy" id="3032872"/>
    <lineage>
        <taxon>Bacteria</taxon>
        <taxon>Bacillati</taxon>
        <taxon>Bacillota</taxon>
        <taxon>Clostridia</taxon>
        <taxon>Lachnospirales</taxon>
        <taxon>Lachnospiraceae</taxon>
        <taxon>Petralouisia</taxon>
    </lineage>
</organism>
<comment type="caution">
    <text evidence="1">The sequence shown here is derived from an EMBL/GenBank/DDBJ whole genome shotgun (WGS) entry which is preliminary data.</text>
</comment>
<dbReference type="EMBL" id="SRYA01000119">
    <property type="protein sequence ID" value="TGY87130.1"/>
    <property type="molecule type" value="Genomic_DNA"/>
</dbReference>
<sequence>MNKKKTVVALLLLTLCMAIPFAGVTAQLGVSTVAATRIINIIDTGSTILTIISLIGVVAGVGALSYGFVVAAKAMIKKVGKKLAIVW</sequence>
<proteinExistence type="predicted"/>
<accession>A0AC61RMW2</accession>